<organism evidence="2 3">
    <name type="scientific">Neiella holothuriorum</name>
    <dbReference type="NCBI Taxonomy" id="2870530"/>
    <lineage>
        <taxon>Bacteria</taxon>
        <taxon>Pseudomonadati</taxon>
        <taxon>Pseudomonadota</taxon>
        <taxon>Gammaproteobacteria</taxon>
        <taxon>Alteromonadales</taxon>
        <taxon>Echinimonadaceae</taxon>
        <taxon>Neiella</taxon>
    </lineage>
</organism>
<dbReference type="RefSeq" id="WP_220103143.1">
    <property type="nucleotide sequence ID" value="NZ_JAHZSS010000004.1"/>
</dbReference>
<dbReference type="Gene3D" id="2.40.260.10">
    <property type="entry name" value="Sortase"/>
    <property type="match status" value="1"/>
</dbReference>
<protein>
    <submittedName>
        <fullName evidence="2">Class D sortase</fullName>
    </submittedName>
</protein>
<reference evidence="2" key="1">
    <citation type="submission" date="2021-07" db="EMBL/GenBank/DDBJ databases">
        <title>Neiella marina sp. nov., isolated from the intestinal content of sea cucumber Apostichopus japonicus.</title>
        <authorList>
            <person name="Bai X."/>
        </authorList>
    </citation>
    <scope>NUCLEOTIDE SEQUENCE</scope>
    <source>
        <strain evidence="2">126</strain>
    </source>
</reference>
<proteinExistence type="predicted"/>
<evidence type="ECO:0000313" key="3">
    <source>
        <dbReference type="Proteomes" id="UP001166251"/>
    </source>
</evidence>
<evidence type="ECO:0000313" key="2">
    <source>
        <dbReference type="EMBL" id="MBW8190459.1"/>
    </source>
</evidence>
<dbReference type="InterPro" id="IPR023365">
    <property type="entry name" value="Sortase_dom-sf"/>
</dbReference>
<evidence type="ECO:0000256" key="1">
    <source>
        <dbReference type="ARBA" id="ARBA00022801"/>
    </source>
</evidence>
<dbReference type="InterPro" id="IPR041999">
    <property type="entry name" value="Sortase_D_1"/>
</dbReference>
<dbReference type="SUPFAM" id="SSF63817">
    <property type="entry name" value="Sortase"/>
    <property type="match status" value="1"/>
</dbReference>
<keyword evidence="1" id="KW-0378">Hydrolase</keyword>
<gene>
    <name evidence="2" type="ORF">K0504_05365</name>
</gene>
<accession>A0ABS7EDQ4</accession>
<dbReference type="EMBL" id="JAHZSS010000004">
    <property type="protein sequence ID" value="MBW8190459.1"/>
    <property type="molecule type" value="Genomic_DNA"/>
</dbReference>
<sequence length="204" mass="22641">MQQSQILLWLERSCAFIGVILLSLFIASRLHATVAGQADIEAFEQSLTQFQPDTSLWSDSAKNKYQKTLQQANEEVMALLEIDAVDIKVPVYFDTSELNLNRGAGLVAGAGANNLAIAAHRDSYFRGLADIETNDTIRVRNSDGVSEIYQVNKVLIVEPDDTRLLRTAEQPELTLITCYPFYFVGSAPQRYIVKASLIDDPNAL</sequence>
<dbReference type="InterPro" id="IPR005754">
    <property type="entry name" value="Sortase"/>
</dbReference>
<dbReference type="Proteomes" id="UP001166251">
    <property type="component" value="Unassembled WGS sequence"/>
</dbReference>
<dbReference type="CDD" id="cd05828">
    <property type="entry name" value="Sortase_D_1"/>
    <property type="match status" value="1"/>
</dbReference>
<name>A0ABS7EDQ4_9GAMM</name>
<dbReference type="Pfam" id="PF04203">
    <property type="entry name" value="Sortase"/>
    <property type="match status" value="1"/>
</dbReference>
<dbReference type="NCBIfam" id="TIGR01076">
    <property type="entry name" value="sortase_fam"/>
    <property type="match status" value="1"/>
</dbReference>
<comment type="caution">
    <text evidence="2">The sequence shown here is derived from an EMBL/GenBank/DDBJ whole genome shotgun (WGS) entry which is preliminary data.</text>
</comment>
<keyword evidence="3" id="KW-1185">Reference proteome</keyword>